<dbReference type="EMBL" id="JXJN01021746">
    <property type="status" value="NOT_ANNOTATED_CDS"/>
    <property type="molecule type" value="Genomic_DNA"/>
</dbReference>
<evidence type="ECO:0000256" key="1">
    <source>
        <dbReference type="SAM" id="Phobius"/>
    </source>
</evidence>
<evidence type="ECO:0000313" key="3">
    <source>
        <dbReference type="Proteomes" id="UP000092460"/>
    </source>
</evidence>
<feature type="transmembrane region" description="Helical" evidence="1">
    <location>
        <begin position="15"/>
        <end position="38"/>
    </location>
</feature>
<reference evidence="3" key="1">
    <citation type="submission" date="2015-01" db="EMBL/GenBank/DDBJ databases">
        <authorList>
            <person name="Aksoy S."/>
            <person name="Warren W."/>
            <person name="Wilson R.K."/>
        </authorList>
    </citation>
    <scope>NUCLEOTIDE SEQUENCE [LARGE SCALE GENOMIC DNA]</scope>
    <source>
        <strain evidence="3">IAEA</strain>
    </source>
</reference>
<dbReference type="VEuPathDB" id="VectorBase:GPPI042630"/>
<dbReference type="EnsemblMetazoa" id="GPPI042630-RA">
    <property type="protein sequence ID" value="GPPI042630-PA"/>
    <property type="gene ID" value="GPPI042630"/>
</dbReference>
<name>A0A1B0BWE7_9MUSC</name>
<accession>A0A1B0BWE7</accession>
<proteinExistence type="predicted"/>
<dbReference type="Proteomes" id="UP000092460">
    <property type="component" value="Unassembled WGS sequence"/>
</dbReference>
<reference evidence="2" key="2">
    <citation type="submission" date="2020-05" db="UniProtKB">
        <authorList>
            <consortium name="EnsemblMetazoa"/>
        </authorList>
    </citation>
    <scope>IDENTIFICATION</scope>
    <source>
        <strain evidence="2">IAEA</strain>
    </source>
</reference>
<keyword evidence="3" id="KW-1185">Reference proteome</keyword>
<evidence type="ECO:0000313" key="2">
    <source>
        <dbReference type="EnsemblMetazoa" id="GPPI042630-PA"/>
    </source>
</evidence>
<sequence>MVRKTHPTSATVAEIWTVIIITIMVAAEIAATISKIYIRALLLVELVQVIVSNNNSICGNSSHDSKRAIVVVIEEVKPTINYPCSMQICGKE</sequence>
<organism evidence="2 3">
    <name type="scientific">Glossina palpalis gambiensis</name>
    <dbReference type="NCBI Taxonomy" id="67801"/>
    <lineage>
        <taxon>Eukaryota</taxon>
        <taxon>Metazoa</taxon>
        <taxon>Ecdysozoa</taxon>
        <taxon>Arthropoda</taxon>
        <taxon>Hexapoda</taxon>
        <taxon>Insecta</taxon>
        <taxon>Pterygota</taxon>
        <taxon>Neoptera</taxon>
        <taxon>Endopterygota</taxon>
        <taxon>Diptera</taxon>
        <taxon>Brachycera</taxon>
        <taxon>Muscomorpha</taxon>
        <taxon>Hippoboscoidea</taxon>
        <taxon>Glossinidae</taxon>
        <taxon>Glossina</taxon>
    </lineage>
</organism>
<dbReference type="AlphaFoldDB" id="A0A1B0BWE7"/>
<keyword evidence="1" id="KW-1133">Transmembrane helix</keyword>
<keyword evidence="1" id="KW-0812">Transmembrane</keyword>
<keyword evidence="1" id="KW-0472">Membrane</keyword>
<protein>
    <submittedName>
        <fullName evidence="2">Uncharacterized protein</fullName>
    </submittedName>
</protein>